<sequence>MQYKILVVLYNKKITESETCLSILSCRNLILNKCEVLIWDNSNSFNEDERTLFENELEGVAISFWGDGNNYPLSYIYNFVIKKVDNKGLLVIFDHDSLISSGYFEELFTLDCLYPDVNLFLPQIYYRNQLVSPAKLYYFIGRYFSKTVYGKYSAKYLTAINSGMAIRLEYLKEIFPGYNSRILFYGTDNDFMYKYSLANKFVFIMNAKIEHTLNYYEEKDLTLKFARYKDMKHGALVQMKDINRFLFWFCCFYYLCYEIKMSIKHRTLHLFKVVYH</sequence>
<dbReference type="RefSeq" id="WP_050550839.1">
    <property type="nucleotide sequence ID" value="NZ_CP036539.1"/>
</dbReference>
<gene>
    <name evidence="1" type="ORF">O1433_16050</name>
</gene>
<dbReference type="AlphaFoldDB" id="A0A9Q4JJW8"/>
<name>A0A9Q4JJW8_BACFG</name>
<dbReference type="Proteomes" id="UP001079672">
    <property type="component" value="Unassembled WGS sequence"/>
</dbReference>
<evidence type="ECO:0000313" key="2">
    <source>
        <dbReference type="Proteomes" id="UP001079672"/>
    </source>
</evidence>
<dbReference type="Gene3D" id="3.90.550.10">
    <property type="entry name" value="Spore Coat Polysaccharide Biosynthesis Protein SpsA, Chain A"/>
    <property type="match status" value="1"/>
</dbReference>
<organism evidence="1 2">
    <name type="scientific">Bacteroides fragilis</name>
    <dbReference type="NCBI Taxonomy" id="817"/>
    <lineage>
        <taxon>Bacteria</taxon>
        <taxon>Pseudomonadati</taxon>
        <taxon>Bacteroidota</taxon>
        <taxon>Bacteroidia</taxon>
        <taxon>Bacteroidales</taxon>
        <taxon>Bacteroidaceae</taxon>
        <taxon>Bacteroides</taxon>
    </lineage>
</organism>
<dbReference type="InterPro" id="IPR029044">
    <property type="entry name" value="Nucleotide-diphossugar_trans"/>
</dbReference>
<accession>A0A9Q4JJW8</accession>
<evidence type="ECO:0000313" key="1">
    <source>
        <dbReference type="EMBL" id="MCZ2689011.1"/>
    </source>
</evidence>
<dbReference type="SUPFAM" id="SSF53448">
    <property type="entry name" value="Nucleotide-diphospho-sugar transferases"/>
    <property type="match status" value="1"/>
</dbReference>
<protein>
    <submittedName>
        <fullName evidence="1">Uncharacterized protein</fullName>
    </submittedName>
</protein>
<dbReference type="EMBL" id="JAPTZU010000010">
    <property type="protein sequence ID" value="MCZ2689011.1"/>
    <property type="molecule type" value="Genomic_DNA"/>
</dbReference>
<reference evidence="1" key="1">
    <citation type="submission" date="2022-12" db="EMBL/GenBank/DDBJ databases">
        <title>Development of a Multilocus Sequence Typing Scheme for Bacteroides fragilis Based on Whole Genome Sequencing Data and Clinical Application.</title>
        <authorList>
            <person name="Nielsen F.D."/>
            <person name="Justesen U.S."/>
        </authorList>
    </citation>
    <scope>NUCLEOTIDE SEQUENCE</scope>
    <source>
        <strain evidence="1">BF_AM_ODE_DK_2015_4</strain>
    </source>
</reference>
<comment type="caution">
    <text evidence="1">The sequence shown here is derived from an EMBL/GenBank/DDBJ whole genome shotgun (WGS) entry which is preliminary data.</text>
</comment>
<proteinExistence type="predicted"/>